<dbReference type="Proteomes" id="UP001164909">
    <property type="component" value="Chromosome"/>
</dbReference>
<evidence type="ECO:0000313" key="1">
    <source>
        <dbReference type="EMBL" id="WAM33695.1"/>
    </source>
</evidence>
<dbReference type="RefSeq" id="WP_268760789.1">
    <property type="nucleotide sequence ID" value="NZ_CP113865.1"/>
</dbReference>
<keyword evidence="2" id="KW-1185">Reference proteome</keyword>
<sequence>MSLLEIEELEYVHLERIRYYFLDNFQDIKKGLIYRLEIKNDWYNIFIKTKHNQSSDLDKGAERIFHHVFSQGMKIPNSSPIGADLMYETFDSFIHIDIKTISDSNWEDYKGKIAIQCNQTSYPLFKVGSSPNLPTYYSKTFIKNGCEYNKPTLTYFIYILHKHASEEIFSILLVCMPNGELYEIYEDKILHKGKNKGTPRYAFKEEPRFVLLSNQRGKNVFRVEFLFKNSNYSQEELVGFSEKKYKIPVWVER</sequence>
<reference evidence="1" key="1">
    <citation type="submission" date="2022-12" db="EMBL/GenBank/DDBJ databases">
        <authorList>
            <person name="Bing R.G."/>
            <person name="Willard D.J."/>
            <person name="Manesh M.J.H."/>
            <person name="Laemthong T."/>
            <person name="Crosby J.R."/>
            <person name="Kelly R.M."/>
        </authorList>
    </citation>
    <scope>NUCLEOTIDE SEQUENCE</scope>
    <source>
        <strain evidence="1">DSM 8990</strain>
    </source>
</reference>
<dbReference type="EMBL" id="CP113865">
    <property type="protein sequence ID" value="WAM33695.1"/>
    <property type="molecule type" value="Genomic_DNA"/>
</dbReference>
<gene>
    <name evidence="1" type="ORF">OTK00_002221</name>
</gene>
<protein>
    <recommendedName>
        <fullName evidence="3">Restriction endonuclease</fullName>
    </recommendedName>
</protein>
<name>A0ABY7BMF4_9FIRM</name>
<organism evidence="1 2">
    <name type="scientific">Caldicellulosiruptor morganii</name>
    <dbReference type="NCBI Taxonomy" id="1387555"/>
    <lineage>
        <taxon>Bacteria</taxon>
        <taxon>Bacillati</taxon>
        <taxon>Bacillota</taxon>
        <taxon>Bacillota incertae sedis</taxon>
        <taxon>Caldicellulosiruptorales</taxon>
        <taxon>Caldicellulosiruptoraceae</taxon>
        <taxon>Caldicellulosiruptor</taxon>
    </lineage>
</organism>
<evidence type="ECO:0000313" key="2">
    <source>
        <dbReference type="Proteomes" id="UP001164909"/>
    </source>
</evidence>
<proteinExistence type="predicted"/>
<evidence type="ECO:0008006" key="3">
    <source>
        <dbReference type="Google" id="ProtNLM"/>
    </source>
</evidence>
<accession>A0ABY7BMF4</accession>